<gene>
    <name evidence="1" type="ORF">E7512_12365</name>
</gene>
<dbReference type="EMBL" id="SVNY01000006">
    <property type="protein sequence ID" value="MBE6834350.1"/>
    <property type="molecule type" value="Genomic_DNA"/>
</dbReference>
<dbReference type="Proteomes" id="UP000754750">
    <property type="component" value="Unassembled WGS sequence"/>
</dbReference>
<dbReference type="AlphaFoldDB" id="A0A928KTP1"/>
<accession>A0A928KTP1</accession>
<evidence type="ECO:0000313" key="1">
    <source>
        <dbReference type="EMBL" id="MBE6834350.1"/>
    </source>
</evidence>
<reference evidence="1" key="1">
    <citation type="submission" date="2019-04" db="EMBL/GenBank/DDBJ databases">
        <title>Evolution of Biomass-Degrading Anaerobic Consortia Revealed by Metagenomics.</title>
        <authorList>
            <person name="Peng X."/>
        </authorList>
    </citation>
    <scope>NUCLEOTIDE SEQUENCE</scope>
    <source>
        <strain evidence="1">SIG551</strain>
    </source>
</reference>
<evidence type="ECO:0000313" key="2">
    <source>
        <dbReference type="Proteomes" id="UP000754750"/>
    </source>
</evidence>
<protein>
    <submittedName>
        <fullName evidence="1">Uncharacterized protein</fullName>
    </submittedName>
</protein>
<comment type="caution">
    <text evidence="1">The sequence shown here is derived from an EMBL/GenBank/DDBJ whole genome shotgun (WGS) entry which is preliminary data.</text>
</comment>
<organism evidence="1 2">
    <name type="scientific">Faecalispora sporosphaeroides</name>
    <dbReference type="NCBI Taxonomy" id="1549"/>
    <lineage>
        <taxon>Bacteria</taxon>
        <taxon>Bacillati</taxon>
        <taxon>Bacillota</taxon>
        <taxon>Clostridia</taxon>
        <taxon>Eubacteriales</taxon>
        <taxon>Oscillospiraceae</taxon>
        <taxon>Faecalispora</taxon>
    </lineage>
</organism>
<name>A0A928KTP1_9FIRM</name>
<sequence length="75" mass="8111">MQFSNAAKSKGVEAYRIKRCFGGTLHLLKHHLQHFQLMMQISLCSSPAEGGGGTQTVSQIKMELQPTAGAVAKQP</sequence>
<proteinExistence type="predicted"/>
<dbReference type="RefSeq" id="WP_326840829.1">
    <property type="nucleotide sequence ID" value="NZ_JBKWRC010000003.1"/>
</dbReference>